<accession>I8TYT2</accession>
<sequence length="50" mass="5682" precursor="true">MKYWYTIHKWASLICAVFLLSMCASALPLILGREITAFNQVSVSTIQKHP</sequence>
<dbReference type="Proteomes" id="UP000005361">
    <property type="component" value="Chromosome"/>
</dbReference>
<dbReference type="RefSeq" id="WP_007956976.1">
    <property type="nucleotide sequence ID" value="NZ_CP010978.1"/>
</dbReference>
<dbReference type="AlphaFoldDB" id="I8TYT2"/>
<dbReference type="EMBL" id="CP010978">
    <property type="protein sequence ID" value="AJQ26624.1"/>
    <property type="molecule type" value="Genomic_DNA"/>
</dbReference>
<dbReference type="STRING" id="1192197.JBW_01272"/>
<reference evidence="1 2" key="1">
    <citation type="journal article" date="2015" name="Genome Announc.">
        <title>Complete Genome Sequence of Pelosinus fermentans JBW45, a Member of a Remarkably Competitive Group of Negativicutes in the Firmicutes Phylum.</title>
        <authorList>
            <person name="De Leon K.B."/>
            <person name="Utturkar S.M."/>
            <person name="Camilleri L.B."/>
            <person name="Elias D.A."/>
            <person name="Arkin A.P."/>
            <person name="Fields M.W."/>
            <person name="Brown S.D."/>
            <person name="Wall J.D."/>
        </authorList>
    </citation>
    <scope>NUCLEOTIDE SEQUENCE [LARGE SCALE GENOMIC DNA]</scope>
    <source>
        <strain evidence="1 2">JBW45</strain>
    </source>
</reference>
<proteinExistence type="predicted"/>
<protein>
    <recommendedName>
        <fullName evidence="3">PepSY domain-containing protein</fullName>
    </recommendedName>
</protein>
<gene>
    <name evidence="1" type="ORF">JBW_01272</name>
</gene>
<name>I8TYT2_9FIRM</name>
<reference evidence="2" key="2">
    <citation type="submission" date="2015-02" db="EMBL/GenBank/DDBJ databases">
        <title>Complete Genome Sequence of Pelosinus fermentans JBW45.</title>
        <authorList>
            <person name="De Leon K.B."/>
            <person name="Utturkar S.M."/>
            <person name="Camilleri L.B."/>
            <person name="Arkin A.P."/>
            <person name="Fields M.W."/>
            <person name="Brown S.D."/>
            <person name="Wall J.D."/>
        </authorList>
    </citation>
    <scope>NUCLEOTIDE SEQUENCE [LARGE SCALE GENOMIC DNA]</scope>
    <source>
        <strain evidence="2">JBW45</strain>
    </source>
</reference>
<evidence type="ECO:0008006" key="3">
    <source>
        <dbReference type="Google" id="ProtNLM"/>
    </source>
</evidence>
<evidence type="ECO:0000313" key="1">
    <source>
        <dbReference type="EMBL" id="AJQ26624.1"/>
    </source>
</evidence>
<organism evidence="1 2">
    <name type="scientific">Pelosinus fermentans JBW45</name>
    <dbReference type="NCBI Taxonomy" id="1192197"/>
    <lineage>
        <taxon>Bacteria</taxon>
        <taxon>Bacillati</taxon>
        <taxon>Bacillota</taxon>
        <taxon>Negativicutes</taxon>
        <taxon>Selenomonadales</taxon>
        <taxon>Sporomusaceae</taxon>
        <taxon>Pelosinus</taxon>
    </lineage>
</organism>
<evidence type="ECO:0000313" key="2">
    <source>
        <dbReference type="Proteomes" id="UP000005361"/>
    </source>
</evidence>
<dbReference type="HOGENOM" id="CLU_3120894_0_0_9"/>
<dbReference type="KEGG" id="pft:JBW_01272"/>